<organism evidence="2 3">
    <name type="scientific">Adineta steineri</name>
    <dbReference type="NCBI Taxonomy" id="433720"/>
    <lineage>
        <taxon>Eukaryota</taxon>
        <taxon>Metazoa</taxon>
        <taxon>Spiralia</taxon>
        <taxon>Gnathifera</taxon>
        <taxon>Rotifera</taxon>
        <taxon>Eurotatoria</taxon>
        <taxon>Bdelloidea</taxon>
        <taxon>Adinetida</taxon>
        <taxon>Adinetidae</taxon>
        <taxon>Adineta</taxon>
    </lineage>
</organism>
<dbReference type="Proteomes" id="UP000663845">
    <property type="component" value="Unassembled WGS sequence"/>
</dbReference>
<feature type="region of interest" description="Disordered" evidence="1">
    <location>
        <begin position="1"/>
        <end position="28"/>
    </location>
</feature>
<accession>A0A815VIV8</accession>
<name>A0A815VIV8_9BILA</name>
<gene>
    <name evidence="2" type="ORF">JYZ213_LOCUS45440</name>
</gene>
<sequence>GLDMNMPGCEPCKQKPLKLRRGTGETNPVQSLATPSVILHFSSKVSWAANLFARTIASSQVLVTPLGSV</sequence>
<evidence type="ECO:0000313" key="2">
    <source>
        <dbReference type="EMBL" id="CAF1536333.1"/>
    </source>
</evidence>
<reference evidence="2" key="1">
    <citation type="submission" date="2021-02" db="EMBL/GenBank/DDBJ databases">
        <authorList>
            <person name="Nowell W R."/>
        </authorList>
    </citation>
    <scope>NUCLEOTIDE SEQUENCE</scope>
</reference>
<evidence type="ECO:0000256" key="1">
    <source>
        <dbReference type="SAM" id="MobiDB-lite"/>
    </source>
</evidence>
<protein>
    <submittedName>
        <fullName evidence="2">Uncharacterized protein</fullName>
    </submittedName>
</protein>
<dbReference type="AlphaFoldDB" id="A0A815VIV8"/>
<proteinExistence type="predicted"/>
<comment type="caution">
    <text evidence="2">The sequence shown here is derived from an EMBL/GenBank/DDBJ whole genome shotgun (WGS) entry which is preliminary data.</text>
</comment>
<evidence type="ECO:0000313" key="3">
    <source>
        <dbReference type="Proteomes" id="UP000663845"/>
    </source>
</evidence>
<dbReference type="EMBL" id="CAJNOG010003844">
    <property type="protein sequence ID" value="CAF1536333.1"/>
    <property type="molecule type" value="Genomic_DNA"/>
</dbReference>
<feature type="non-terminal residue" evidence="2">
    <location>
        <position position="1"/>
    </location>
</feature>